<dbReference type="InterPro" id="IPR023213">
    <property type="entry name" value="CAT-like_dom_sf"/>
</dbReference>
<evidence type="ECO:0000313" key="4">
    <source>
        <dbReference type="EMBL" id="KAK8938508.1"/>
    </source>
</evidence>
<dbReference type="InterPro" id="IPR050317">
    <property type="entry name" value="Plant_Fungal_Acyltransferase"/>
</dbReference>
<protein>
    <submittedName>
        <fullName evidence="4">Rosmarinate synthase</fullName>
    </submittedName>
</protein>
<sequence>MGGGELRRREPQPLLDDLKLRVLRSSTLCPSEPTKKRLMFLSNIDQVLNFGVDTVHFFAAGEPEFGFEAVEEILRSAVERLLVAYDFLAGRLRVEEGRLVIDCNRAGVGFAVAESGLRIDELGELEYPNPIFRQLAAAGLPEMEKGFGLKMDDHPLCSFQVTSFKCGGFAMGISNNHATFDGISFKAFLQNLAALAGGGNLATVPFTDRRLLSVRSPPRVTFPHPELVEASAALSSMLEPSPADLDFRLFRFSAADIAALKHLAHPHASRPTSFNVVVAHIWRCKSLCAAPAAPAEPEKTSTVLYAVDIRGRLRPPLPPEYAGNAVLTAYGEATAAELAAGPFWRLVEAVAKGAERMQDEYARSVIDWGSLHNGYPKGDIFVSSWWRLGFADVEYPWGKPLYTCPVAHPRRDIVLLFPSIAGEDNAGVNALVALPQEDLDRFGKLLHNLLPQCGSDA</sequence>
<proteinExistence type="inferred from homology"/>
<dbReference type="Pfam" id="PF02458">
    <property type="entry name" value="Transferase"/>
    <property type="match status" value="1"/>
</dbReference>
<evidence type="ECO:0000256" key="1">
    <source>
        <dbReference type="ARBA" id="ARBA00009861"/>
    </source>
</evidence>
<keyword evidence="2" id="KW-0808">Transferase</keyword>
<name>A0AAP0BGI7_9ASPA</name>
<dbReference type="Gene3D" id="3.30.559.10">
    <property type="entry name" value="Chloramphenicol acetyltransferase-like domain"/>
    <property type="match status" value="2"/>
</dbReference>
<evidence type="ECO:0000313" key="5">
    <source>
        <dbReference type="Proteomes" id="UP001418222"/>
    </source>
</evidence>
<dbReference type="Proteomes" id="UP001418222">
    <property type="component" value="Unassembled WGS sequence"/>
</dbReference>
<evidence type="ECO:0000256" key="3">
    <source>
        <dbReference type="ARBA" id="ARBA00023315"/>
    </source>
</evidence>
<accession>A0AAP0BGI7</accession>
<comment type="caution">
    <text evidence="4">The sequence shown here is derived from an EMBL/GenBank/DDBJ whole genome shotgun (WGS) entry which is preliminary data.</text>
</comment>
<dbReference type="GO" id="GO:0016747">
    <property type="term" value="F:acyltransferase activity, transferring groups other than amino-acyl groups"/>
    <property type="evidence" value="ECO:0007669"/>
    <property type="project" value="TreeGrafter"/>
</dbReference>
<keyword evidence="3" id="KW-0012">Acyltransferase</keyword>
<keyword evidence="5" id="KW-1185">Reference proteome</keyword>
<dbReference type="PANTHER" id="PTHR31642">
    <property type="entry name" value="TRICHOTHECENE 3-O-ACETYLTRANSFERASE"/>
    <property type="match status" value="1"/>
</dbReference>
<organism evidence="4 5">
    <name type="scientific">Platanthera zijinensis</name>
    <dbReference type="NCBI Taxonomy" id="2320716"/>
    <lineage>
        <taxon>Eukaryota</taxon>
        <taxon>Viridiplantae</taxon>
        <taxon>Streptophyta</taxon>
        <taxon>Embryophyta</taxon>
        <taxon>Tracheophyta</taxon>
        <taxon>Spermatophyta</taxon>
        <taxon>Magnoliopsida</taxon>
        <taxon>Liliopsida</taxon>
        <taxon>Asparagales</taxon>
        <taxon>Orchidaceae</taxon>
        <taxon>Orchidoideae</taxon>
        <taxon>Orchideae</taxon>
        <taxon>Orchidinae</taxon>
        <taxon>Platanthera</taxon>
    </lineage>
</organism>
<evidence type="ECO:0000256" key="2">
    <source>
        <dbReference type="ARBA" id="ARBA00022679"/>
    </source>
</evidence>
<gene>
    <name evidence="4" type="primary">RAS</name>
    <name evidence="4" type="ORF">KSP39_PZI011270</name>
</gene>
<dbReference type="EMBL" id="JBBWWQ010000009">
    <property type="protein sequence ID" value="KAK8938508.1"/>
    <property type="molecule type" value="Genomic_DNA"/>
</dbReference>
<dbReference type="PANTHER" id="PTHR31642:SF189">
    <property type="entry name" value="ACYLTRANSFERASE GLAUCE"/>
    <property type="match status" value="1"/>
</dbReference>
<reference evidence="4 5" key="1">
    <citation type="journal article" date="2022" name="Nat. Plants">
        <title>Genomes of leafy and leafless Platanthera orchids illuminate the evolution of mycoheterotrophy.</title>
        <authorList>
            <person name="Li M.H."/>
            <person name="Liu K.W."/>
            <person name="Li Z."/>
            <person name="Lu H.C."/>
            <person name="Ye Q.L."/>
            <person name="Zhang D."/>
            <person name="Wang J.Y."/>
            <person name="Li Y.F."/>
            <person name="Zhong Z.M."/>
            <person name="Liu X."/>
            <person name="Yu X."/>
            <person name="Liu D.K."/>
            <person name="Tu X.D."/>
            <person name="Liu B."/>
            <person name="Hao Y."/>
            <person name="Liao X.Y."/>
            <person name="Jiang Y.T."/>
            <person name="Sun W.H."/>
            <person name="Chen J."/>
            <person name="Chen Y.Q."/>
            <person name="Ai Y."/>
            <person name="Zhai J.W."/>
            <person name="Wu S.S."/>
            <person name="Zhou Z."/>
            <person name="Hsiao Y.Y."/>
            <person name="Wu W.L."/>
            <person name="Chen Y.Y."/>
            <person name="Lin Y.F."/>
            <person name="Hsu J.L."/>
            <person name="Li C.Y."/>
            <person name="Wang Z.W."/>
            <person name="Zhao X."/>
            <person name="Zhong W.Y."/>
            <person name="Ma X.K."/>
            <person name="Ma L."/>
            <person name="Huang J."/>
            <person name="Chen G.Z."/>
            <person name="Huang M.Z."/>
            <person name="Huang L."/>
            <person name="Peng D.H."/>
            <person name="Luo Y.B."/>
            <person name="Zou S.Q."/>
            <person name="Chen S.P."/>
            <person name="Lan S."/>
            <person name="Tsai W.C."/>
            <person name="Van de Peer Y."/>
            <person name="Liu Z.J."/>
        </authorList>
    </citation>
    <scope>NUCLEOTIDE SEQUENCE [LARGE SCALE GENOMIC DNA]</scope>
    <source>
        <strain evidence="4">Lor287</strain>
    </source>
</reference>
<comment type="similarity">
    <text evidence="1">Belongs to the plant acyltransferase family.</text>
</comment>
<dbReference type="AlphaFoldDB" id="A0AAP0BGI7"/>